<sequence>MATIKNKLSGQIVILNTQNTFGRNQQNSITYIPDMDVSQSHAVIFWQNEDWYIQDYSRNGTLVNGEYVHHSTRKLTEHVTIQFGKGKLAQWQLIDVKEPSSYLRSLTSPETILELNSCHILPNGKDAEILIYFSKDKKWKAETASLTIEFEHGKSYHLNGEEWQFIDNEPLEDTIDNGNVVDSANFLFSLSEDEEHVGLKVVVDAIELDLGERVHHYLLLMLARKRLCDMNNEDIFNDHGWISIEDLVDQMSKELYKEIDAYYLNLQIHRFRKQLLGIQPYGSLFMDVIERRRGEIRFAHHFFQILKEEKNEGEILVVSSQL</sequence>
<dbReference type="PROSITE" id="PS50006">
    <property type="entry name" value="FHA_DOMAIN"/>
    <property type="match status" value="1"/>
</dbReference>
<dbReference type="AlphaFoldDB" id="A0A918JV02"/>
<dbReference type="SUPFAM" id="SSF49879">
    <property type="entry name" value="SMAD/FHA domain"/>
    <property type="match status" value="1"/>
</dbReference>
<proteinExistence type="predicted"/>
<evidence type="ECO:0000313" key="3">
    <source>
        <dbReference type="Proteomes" id="UP000601108"/>
    </source>
</evidence>
<organism evidence="2 3">
    <name type="scientific">Aquimarina muelleri</name>
    <dbReference type="NCBI Taxonomy" id="279356"/>
    <lineage>
        <taxon>Bacteria</taxon>
        <taxon>Pseudomonadati</taxon>
        <taxon>Bacteroidota</taxon>
        <taxon>Flavobacteriia</taxon>
        <taxon>Flavobacteriales</taxon>
        <taxon>Flavobacteriaceae</taxon>
        <taxon>Aquimarina</taxon>
    </lineage>
</organism>
<evidence type="ECO:0000259" key="1">
    <source>
        <dbReference type="PROSITE" id="PS50006"/>
    </source>
</evidence>
<comment type="caution">
    <text evidence="2">The sequence shown here is derived from an EMBL/GenBank/DDBJ whole genome shotgun (WGS) entry which is preliminary data.</text>
</comment>
<dbReference type="Gene3D" id="2.60.200.20">
    <property type="match status" value="1"/>
</dbReference>
<dbReference type="InterPro" id="IPR008984">
    <property type="entry name" value="SMAD_FHA_dom_sf"/>
</dbReference>
<dbReference type="InterPro" id="IPR000253">
    <property type="entry name" value="FHA_dom"/>
</dbReference>
<dbReference type="EMBL" id="BMWS01000012">
    <property type="protein sequence ID" value="GGX19031.1"/>
    <property type="molecule type" value="Genomic_DNA"/>
</dbReference>
<feature type="domain" description="FHA" evidence="1">
    <location>
        <begin position="19"/>
        <end position="68"/>
    </location>
</feature>
<reference evidence="2 3" key="1">
    <citation type="journal article" date="2014" name="Int. J. Syst. Evol. Microbiol.">
        <title>Complete genome sequence of Corynebacterium casei LMG S-19264T (=DSM 44701T), isolated from a smear-ripened cheese.</title>
        <authorList>
            <consortium name="US DOE Joint Genome Institute (JGI-PGF)"/>
            <person name="Walter F."/>
            <person name="Albersmeier A."/>
            <person name="Kalinowski J."/>
            <person name="Ruckert C."/>
        </authorList>
    </citation>
    <scope>NUCLEOTIDE SEQUENCE [LARGE SCALE GENOMIC DNA]</scope>
    <source>
        <strain evidence="2 3">KCTC 12285</strain>
    </source>
</reference>
<dbReference type="Proteomes" id="UP000601108">
    <property type="component" value="Unassembled WGS sequence"/>
</dbReference>
<dbReference type="SMART" id="SM00240">
    <property type="entry name" value="FHA"/>
    <property type="match status" value="1"/>
</dbReference>
<dbReference type="RefSeq" id="WP_027412537.1">
    <property type="nucleotide sequence ID" value="NZ_BMWS01000012.1"/>
</dbReference>
<dbReference type="Pfam" id="PF00498">
    <property type="entry name" value="FHA"/>
    <property type="match status" value="1"/>
</dbReference>
<keyword evidence="3" id="KW-1185">Reference proteome</keyword>
<name>A0A918JV02_9FLAO</name>
<accession>A0A918JV02</accession>
<gene>
    <name evidence="2" type="ORF">GCM10007384_20460</name>
</gene>
<dbReference type="CDD" id="cd00060">
    <property type="entry name" value="FHA"/>
    <property type="match status" value="1"/>
</dbReference>
<protein>
    <recommendedName>
        <fullName evidence="1">FHA domain-containing protein</fullName>
    </recommendedName>
</protein>
<evidence type="ECO:0000313" key="2">
    <source>
        <dbReference type="EMBL" id="GGX19031.1"/>
    </source>
</evidence>